<evidence type="ECO:0000256" key="6">
    <source>
        <dbReference type="ARBA" id="ARBA00023136"/>
    </source>
</evidence>
<feature type="transmembrane region" description="Helical" evidence="7">
    <location>
        <begin position="12"/>
        <end position="32"/>
    </location>
</feature>
<keyword evidence="7" id="KW-0812">Transmembrane</keyword>
<dbReference type="Gene3D" id="3.30.565.10">
    <property type="entry name" value="Histidine kinase-like ATPase, C-terminal domain"/>
    <property type="match status" value="1"/>
</dbReference>
<keyword evidence="10" id="KW-1185">Reference proteome</keyword>
<dbReference type="SUPFAM" id="SSF55874">
    <property type="entry name" value="ATPase domain of HSP90 chaperone/DNA topoisomerase II/histidine kinase"/>
    <property type="match status" value="1"/>
</dbReference>
<dbReference type="GO" id="GO:0005886">
    <property type="term" value="C:plasma membrane"/>
    <property type="evidence" value="ECO:0007669"/>
    <property type="project" value="UniProtKB-SubCell"/>
</dbReference>
<dbReference type="InterPro" id="IPR003660">
    <property type="entry name" value="HAMP_dom"/>
</dbReference>
<sequence>MFKANNMRLWKKIILIYLIVILIPILVLDYFLSKSIGAISFRSSLELSKVSLDQLGENITNKLGVYYDVIDGLSNDLQFNSYMNTVYTTDYDALHDYRAYIQPLFERLNYKISDVVIRVYTQNASIGFSGILNNSMEDLKREGWADLSNPTGGVIRWAGAGNSIKLSNKEYLGGYRFLLNSRKDYNLDSVLAVFFRKDELYSLISKENEGGKKIFFYNEEGNILVSTESESEYRNIQDVKFDNPSSEKSKGYFLAKYKGSDYIVLNKKIDQSAYNINNWSITYMIPTGTIYASIHSIRVTSIVLSLLCIVFSLILTHYLSRNITGRIKKILVKIGKVKRGNYTISDEISGTDEIGILNTSFNEMVDKINTLIHEVYEAEIRVVNEKLKSSVIETRVKEAKIITLQSQINPHYLFNTLESIRMRLLIKGDRETSDIIGMFGETFRLSLSSNHEWYKLADEIRFVDSFFLIQKYRYGDRVNYEKHVPAELLNFYIPKLILQPLIENSIYHGIEMKSAGGMVTVRAFIEEGELVLTVADNGAGMEEDELQAVREDIRNSAESVASLGHTRIALKNIHTRLKLMFGDQYGLTINSRKGFGTEVRVTLPVLDDSGEGGMKRV</sequence>
<name>A0A329MCZ9_9BACL</name>
<dbReference type="EMBL" id="QMFB01000018">
    <property type="protein sequence ID" value="RAV17740.1"/>
    <property type="molecule type" value="Genomic_DNA"/>
</dbReference>
<feature type="transmembrane region" description="Helical" evidence="7">
    <location>
        <begin position="299"/>
        <end position="319"/>
    </location>
</feature>
<comment type="subcellular location">
    <subcellularLocation>
        <location evidence="1">Cell membrane</location>
        <topology evidence="1">Multi-pass membrane protein</topology>
    </subcellularLocation>
</comment>
<keyword evidence="5" id="KW-0418">Kinase</keyword>
<dbReference type="PROSITE" id="PS50885">
    <property type="entry name" value="HAMP"/>
    <property type="match status" value="1"/>
</dbReference>
<protein>
    <recommendedName>
        <fullName evidence="8">HAMP domain-containing protein</fullName>
    </recommendedName>
</protein>
<keyword evidence="7" id="KW-1133">Transmembrane helix</keyword>
<gene>
    <name evidence="9" type="ORF">DQG23_26835</name>
</gene>
<dbReference type="PANTHER" id="PTHR34220:SF7">
    <property type="entry name" value="SENSOR HISTIDINE KINASE YPDA"/>
    <property type="match status" value="1"/>
</dbReference>
<evidence type="ECO:0000313" key="9">
    <source>
        <dbReference type="EMBL" id="RAV17740.1"/>
    </source>
</evidence>
<evidence type="ECO:0000259" key="8">
    <source>
        <dbReference type="PROSITE" id="PS50885"/>
    </source>
</evidence>
<evidence type="ECO:0000256" key="4">
    <source>
        <dbReference type="ARBA" id="ARBA00022679"/>
    </source>
</evidence>
<keyword evidence="6 7" id="KW-0472">Membrane</keyword>
<reference evidence="9 10" key="1">
    <citation type="journal article" date="2009" name="Int. J. Syst. Evol. Microbiol.">
        <title>Paenibacillus contaminans sp. nov., isolated from a contaminated laboratory plate.</title>
        <authorList>
            <person name="Chou J.H."/>
            <person name="Lee J.H."/>
            <person name="Lin M.C."/>
            <person name="Chang P.S."/>
            <person name="Arun A.B."/>
            <person name="Young C.C."/>
            <person name="Chen W.M."/>
        </authorList>
    </citation>
    <scope>NUCLEOTIDE SEQUENCE [LARGE SCALE GENOMIC DNA]</scope>
    <source>
        <strain evidence="9 10">CKOBP-6</strain>
    </source>
</reference>
<dbReference type="PANTHER" id="PTHR34220">
    <property type="entry name" value="SENSOR HISTIDINE KINASE YPDA"/>
    <property type="match status" value="1"/>
</dbReference>
<keyword evidence="3" id="KW-0597">Phosphoprotein</keyword>
<dbReference type="Proteomes" id="UP000250369">
    <property type="component" value="Unassembled WGS sequence"/>
</dbReference>
<comment type="caution">
    <text evidence="9">The sequence shown here is derived from an EMBL/GenBank/DDBJ whole genome shotgun (WGS) entry which is preliminary data.</text>
</comment>
<dbReference type="Pfam" id="PF02518">
    <property type="entry name" value="HATPase_c"/>
    <property type="match status" value="1"/>
</dbReference>
<dbReference type="SUPFAM" id="SSF158472">
    <property type="entry name" value="HAMP domain-like"/>
    <property type="match status" value="1"/>
</dbReference>
<feature type="domain" description="HAMP" evidence="8">
    <location>
        <begin position="321"/>
        <end position="373"/>
    </location>
</feature>
<keyword evidence="4" id="KW-0808">Transferase</keyword>
<evidence type="ECO:0000256" key="1">
    <source>
        <dbReference type="ARBA" id="ARBA00004651"/>
    </source>
</evidence>
<dbReference type="Gene3D" id="6.10.340.10">
    <property type="match status" value="1"/>
</dbReference>
<accession>A0A329MCZ9</accession>
<dbReference type="InterPro" id="IPR036890">
    <property type="entry name" value="HATPase_C_sf"/>
</dbReference>
<evidence type="ECO:0000256" key="7">
    <source>
        <dbReference type="SAM" id="Phobius"/>
    </source>
</evidence>
<dbReference type="GO" id="GO:0000155">
    <property type="term" value="F:phosphorelay sensor kinase activity"/>
    <property type="evidence" value="ECO:0007669"/>
    <property type="project" value="InterPro"/>
</dbReference>
<dbReference type="SMART" id="SM00304">
    <property type="entry name" value="HAMP"/>
    <property type="match status" value="1"/>
</dbReference>
<evidence type="ECO:0000256" key="5">
    <source>
        <dbReference type="ARBA" id="ARBA00022777"/>
    </source>
</evidence>
<evidence type="ECO:0000313" key="10">
    <source>
        <dbReference type="Proteomes" id="UP000250369"/>
    </source>
</evidence>
<dbReference type="InterPro" id="IPR050640">
    <property type="entry name" value="Bact_2-comp_sensor_kinase"/>
</dbReference>
<dbReference type="Pfam" id="PF06580">
    <property type="entry name" value="His_kinase"/>
    <property type="match status" value="1"/>
</dbReference>
<dbReference type="InterPro" id="IPR003594">
    <property type="entry name" value="HATPase_dom"/>
</dbReference>
<evidence type="ECO:0000256" key="3">
    <source>
        <dbReference type="ARBA" id="ARBA00022553"/>
    </source>
</evidence>
<dbReference type="AlphaFoldDB" id="A0A329MCZ9"/>
<dbReference type="SMART" id="SM00387">
    <property type="entry name" value="HATPase_c"/>
    <property type="match status" value="1"/>
</dbReference>
<dbReference type="InterPro" id="IPR010559">
    <property type="entry name" value="Sig_transdc_His_kin_internal"/>
</dbReference>
<proteinExistence type="predicted"/>
<dbReference type="Pfam" id="PF00672">
    <property type="entry name" value="HAMP"/>
    <property type="match status" value="1"/>
</dbReference>
<organism evidence="9 10">
    <name type="scientific">Paenibacillus contaminans</name>
    <dbReference type="NCBI Taxonomy" id="450362"/>
    <lineage>
        <taxon>Bacteria</taxon>
        <taxon>Bacillati</taxon>
        <taxon>Bacillota</taxon>
        <taxon>Bacilli</taxon>
        <taxon>Bacillales</taxon>
        <taxon>Paenibacillaceae</taxon>
        <taxon>Paenibacillus</taxon>
    </lineage>
</organism>
<evidence type="ECO:0000256" key="2">
    <source>
        <dbReference type="ARBA" id="ARBA00022475"/>
    </source>
</evidence>
<keyword evidence="2" id="KW-1003">Cell membrane</keyword>
<dbReference type="CDD" id="cd06225">
    <property type="entry name" value="HAMP"/>
    <property type="match status" value="1"/>
</dbReference>